<dbReference type="InterPro" id="IPR036390">
    <property type="entry name" value="WH_DNA-bd_sf"/>
</dbReference>
<dbReference type="SMART" id="SM00347">
    <property type="entry name" value="HTH_MARR"/>
    <property type="match status" value="1"/>
</dbReference>
<dbReference type="InterPro" id="IPR036388">
    <property type="entry name" value="WH-like_DNA-bd_sf"/>
</dbReference>
<dbReference type="InterPro" id="IPR000835">
    <property type="entry name" value="HTH_MarR-typ"/>
</dbReference>
<dbReference type="PROSITE" id="PS50995">
    <property type="entry name" value="HTH_MARR_2"/>
    <property type="match status" value="1"/>
</dbReference>
<name>A0A1S2PB95_9ACTN</name>
<accession>A0A1S2PB95</accession>
<evidence type="ECO:0000259" key="1">
    <source>
        <dbReference type="PROSITE" id="PS50995"/>
    </source>
</evidence>
<proteinExistence type="predicted"/>
<feature type="domain" description="HTH marR-type" evidence="1">
    <location>
        <begin position="1"/>
        <end position="139"/>
    </location>
</feature>
<dbReference type="Gene3D" id="1.10.10.10">
    <property type="entry name" value="Winged helix-like DNA-binding domain superfamily/Winged helix DNA-binding domain"/>
    <property type="match status" value="1"/>
</dbReference>
<organism evidence="2 3">
    <name type="scientific">Streptomyces colonosanans</name>
    <dbReference type="NCBI Taxonomy" id="1428652"/>
    <lineage>
        <taxon>Bacteria</taxon>
        <taxon>Bacillati</taxon>
        <taxon>Actinomycetota</taxon>
        <taxon>Actinomycetes</taxon>
        <taxon>Kitasatosporales</taxon>
        <taxon>Streptomycetaceae</taxon>
        <taxon>Streptomyces</taxon>
    </lineage>
</organism>
<protein>
    <submittedName>
        <fullName evidence="2">MarR family transcriptional regulator</fullName>
    </submittedName>
</protein>
<gene>
    <name evidence="2" type="ORF">BIV24_17010</name>
</gene>
<dbReference type="PRINTS" id="PR00598">
    <property type="entry name" value="HTHMARR"/>
</dbReference>
<dbReference type="OrthoDB" id="162531at2"/>
<dbReference type="PANTHER" id="PTHR33164">
    <property type="entry name" value="TRANSCRIPTIONAL REGULATOR, MARR FAMILY"/>
    <property type="match status" value="1"/>
</dbReference>
<dbReference type="PANTHER" id="PTHR33164:SF106">
    <property type="entry name" value="TRANSCRIPTIONAL REGULATORY PROTEIN"/>
    <property type="match status" value="1"/>
</dbReference>
<sequence length="166" mass="18182">MATPADAADEHVVFRQYLDAVGLQGLAGAEAAGLHTSEWYALSLITLEGSLTSGELASRTGLTTGATTRLIDRLERAGYVRRVADPKDRRRVIVEPVPDGLGRIEEVLSPARRHIAEVLARYTPEQRALLFDYFRQAAPAFRAATEEIRKSAAPRRSRTTHAKGDS</sequence>
<dbReference type="GO" id="GO:0006950">
    <property type="term" value="P:response to stress"/>
    <property type="evidence" value="ECO:0007669"/>
    <property type="project" value="TreeGrafter"/>
</dbReference>
<dbReference type="AlphaFoldDB" id="A0A1S2PB95"/>
<comment type="caution">
    <text evidence="2">The sequence shown here is derived from an EMBL/GenBank/DDBJ whole genome shotgun (WGS) entry which is preliminary data.</text>
</comment>
<dbReference type="Proteomes" id="UP000179935">
    <property type="component" value="Unassembled WGS sequence"/>
</dbReference>
<dbReference type="GO" id="GO:0003700">
    <property type="term" value="F:DNA-binding transcription factor activity"/>
    <property type="evidence" value="ECO:0007669"/>
    <property type="project" value="InterPro"/>
</dbReference>
<reference evidence="2 3" key="1">
    <citation type="submission" date="2016-10" db="EMBL/GenBank/DDBJ databases">
        <title>Genome sequence of Streptomyces sp. MUSC 93.</title>
        <authorList>
            <person name="Lee L.-H."/>
            <person name="Ser H.-L."/>
            <person name="Law J.W.-F."/>
        </authorList>
    </citation>
    <scope>NUCLEOTIDE SEQUENCE [LARGE SCALE GENOMIC DNA]</scope>
    <source>
        <strain evidence="2 3">MUSC 93</strain>
    </source>
</reference>
<dbReference type="Pfam" id="PF12802">
    <property type="entry name" value="MarR_2"/>
    <property type="match status" value="1"/>
</dbReference>
<dbReference type="SUPFAM" id="SSF46785">
    <property type="entry name" value="Winged helix' DNA-binding domain"/>
    <property type="match status" value="1"/>
</dbReference>
<keyword evidence="3" id="KW-1185">Reference proteome</keyword>
<evidence type="ECO:0000313" key="3">
    <source>
        <dbReference type="Proteomes" id="UP000179935"/>
    </source>
</evidence>
<dbReference type="RefSeq" id="WP_071367175.1">
    <property type="nucleotide sequence ID" value="NZ_MLYP01000043.1"/>
</dbReference>
<evidence type="ECO:0000313" key="2">
    <source>
        <dbReference type="EMBL" id="OIJ90882.1"/>
    </source>
</evidence>
<dbReference type="InterPro" id="IPR039422">
    <property type="entry name" value="MarR/SlyA-like"/>
</dbReference>
<dbReference type="EMBL" id="MLYP01000043">
    <property type="protein sequence ID" value="OIJ90882.1"/>
    <property type="molecule type" value="Genomic_DNA"/>
</dbReference>